<evidence type="ECO:0000256" key="3">
    <source>
        <dbReference type="ARBA" id="ARBA00022617"/>
    </source>
</evidence>
<evidence type="ECO:0000256" key="8">
    <source>
        <dbReference type="RuleBase" id="RU000461"/>
    </source>
</evidence>
<evidence type="ECO:0000256" key="4">
    <source>
        <dbReference type="ARBA" id="ARBA00022723"/>
    </source>
</evidence>
<keyword evidence="5 8" id="KW-0560">Oxidoreductase</keyword>
<evidence type="ECO:0000256" key="2">
    <source>
        <dbReference type="ARBA" id="ARBA00010617"/>
    </source>
</evidence>
<dbReference type="PANTHER" id="PTHR24286:SF24">
    <property type="entry name" value="LANOSTEROL 14-ALPHA DEMETHYLASE"/>
    <property type="match status" value="1"/>
</dbReference>
<keyword evidence="6 8" id="KW-0408">Iron</keyword>
<evidence type="ECO:0000313" key="10">
    <source>
        <dbReference type="Proteomes" id="UP001595836"/>
    </source>
</evidence>
<accession>A0ABV9PUK9</accession>
<dbReference type="InterPro" id="IPR001128">
    <property type="entry name" value="Cyt_P450"/>
</dbReference>
<dbReference type="PANTHER" id="PTHR24286">
    <property type="entry name" value="CYTOCHROME P450 26"/>
    <property type="match status" value="1"/>
</dbReference>
<comment type="caution">
    <text evidence="9">The sequence shown here is derived from an EMBL/GenBank/DDBJ whole genome shotgun (WGS) entry which is preliminary data.</text>
</comment>
<evidence type="ECO:0000256" key="5">
    <source>
        <dbReference type="ARBA" id="ARBA00023002"/>
    </source>
</evidence>
<protein>
    <submittedName>
        <fullName evidence="9">Cytochrome P450</fullName>
    </submittedName>
</protein>
<keyword evidence="10" id="KW-1185">Reference proteome</keyword>
<keyword evidence="4 8" id="KW-0479">Metal-binding</keyword>
<dbReference type="Proteomes" id="UP001595836">
    <property type="component" value="Unassembled WGS sequence"/>
</dbReference>
<dbReference type="InterPro" id="IPR002403">
    <property type="entry name" value="Cyt_P450_E_grp-IV"/>
</dbReference>
<dbReference type="PRINTS" id="PR00385">
    <property type="entry name" value="P450"/>
</dbReference>
<comment type="similarity">
    <text evidence="2 8">Belongs to the cytochrome P450 family.</text>
</comment>
<evidence type="ECO:0000256" key="1">
    <source>
        <dbReference type="ARBA" id="ARBA00001971"/>
    </source>
</evidence>
<evidence type="ECO:0000313" key="9">
    <source>
        <dbReference type="EMBL" id="MFC4756586.1"/>
    </source>
</evidence>
<reference evidence="10" key="1">
    <citation type="journal article" date="2019" name="Int. J. Syst. Evol. Microbiol.">
        <title>The Global Catalogue of Microorganisms (GCM) 10K type strain sequencing project: providing services to taxonomists for standard genome sequencing and annotation.</title>
        <authorList>
            <consortium name="The Broad Institute Genomics Platform"/>
            <consortium name="The Broad Institute Genome Sequencing Center for Infectious Disease"/>
            <person name="Wu L."/>
            <person name="Ma J."/>
        </authorList>
    </citation>
    <scope>NUCLEOTIDE SEQUENCE [LARGE SCALE GENOMIC DNA]</scope>
    <source>
        <strain evidence="10">JCM 11882</strain>
    </source>
</reference>
<dbReference type="Pfam" id="PF00067">
    <property type="entry name" value="p450"/>
    <property type="match status" value="1"/>
</dbReference>
<organism evidence="9 10">
    <name type="scientific">Dietzia aurantiaca</name>
    <dbReference type="NCBI Taxonomy" id="983873"/>
    <lineage>
        <taxon>Bacteria</taxon>
        <taxon>Bacillati</taxon>
        <taxon>Actinomycetota</taxon>
        <taxon>Actinomycetes</taxon>
        <taxon>Mycobacteriales</taxon>
        <taxon>Dietziaceae</taxon>
        <taxon>Dietzia</taxon>
    </lineage>
</organism>
<proteinExistence type="inferred from homology"/>
<dbReference type="RefSeq" id="WP_344996810.1">
    <property type="nucleotide sequence ID" value="NZ_BAABCD010000057.1"/>
</dbReference>
<keyword evidence="7 8" id="KW-0503">Monooxygenase</keyword>
<dbReference type="PRINTS" id="PR00465">
    <property type="entry name" value="EP450IV"/>
</dbReference>
<gene>
    <name evidence="9" type="ORF">ACFO7U_17605</name>
</gene>
<dbReference type="SUPFAM" id="SSF48264">
    <property type="entry name" value="Cytochrome P450"/>
    <property type="match status" value="1"/>
</dbReference>
<dbReference type="EMBL" id="JBHSHP010000061">
    <property type="protein sequence ID" value="MFC4756586.1"/>
    <property type="molecule type" value="Genomic_DNA"/>
</dbReference>
<dbReference type="PROSITE" id="PS00086">
    <property type="entry name" value="CYTOCHROME_P450"/>
    <property type="match status" value="1"/>
</dbReference>
<evidence type="ECO:0000256" key="7">
    <source>
        <dbReference type="ARBA" id="ARBA00023033"/>
    </source>
</evidence>
<sequence>MSIAVDPREKIYQPPAAPLTSYLPVVGQTLEYVDSPLSTMFRRYRQYGPVSELNFLGRTWTALLGPDACQIALQNPEKAFANGPGWGYLVGPFFDRGLMLLDFDEHKHYRQLMQEAFVRPRLEGYARTLAPLVESGISAWKPGPAFQIYPALKSHTLDLATDVFMGGAELAEPGELERVNEAFVDCVLAANGWLRINKPMPLTKWGRATRGRRLLEDFLRRHLPARRANPGEDLFSALCQVADASGGIDDDDIINQMIFLLMAAHDTTTSTVTSMVYELGRDLQWQERCRQQCLELGPNPTMAEIEKVADLDLVMKEALRLHPPVPVLARRTVKDTEVLGVRIPAGQLVAVMPMLSHHLPEYWSDPEIFDPERFSDERREDKSHRFAWEPFGGGVHKCLGMIFANMESKLVLSALLRHFEWSVPLDYTPPMRNDSLPYPADGLPVDLRPLDRNRARAN</sequence>
<keyword evidence="3 8" id="KW-0349">Heme</keyword>
<dbReference type="InterPro" id="IPR017972">
    <property type="entry name" value="Cyt_P450_CS"/>
</dbReference>
<dbReference type="InterPro" id="IPR036396">
    <property type="entry name" value="Cyt_P450_sf"/>
</dbReference>
<comment type="cofactor">
    <cofactor evidence="1">
        <name>heme</name>
        <dbReference type="ChEBI" id="CHEBI:30413"/>
    </cofactor>
</comment>
<dbReference type="Gene3D" id="1.10.630.10">
    <property type="entry name" value="Cytochrome P450"/>
    <property type="match status" value="1"/>
</dbReference>
<evidence type="ECO:0000256" key="6">
    <source>
        <dbReference type="ARBA" id="ARBA00023004"/>
    </source>
</evidence>
<name>A0ABV9PUK9_9ACTN</name>